<dbReference type="InterPro" id="IPR038109">
    <property type="entry name" value="DNA_bind_recomb_sf"/>
</dbReference>
<dbReference type="EMBL" id="PCTT01000002">
    <property type="protein sequence ID" value="PIP87471.1"/>
    <property type="molecule type" value="Genomic_DNA"/>
</dbReference>
<feature type="domain" description="Recombinase" evidence="1">
    <location>
        <begin position="166"/>
        <end position="287"/>
    </location>
</feature>
<sequence length="583" mass="67403">MKENSMKNASDLKFFIYSRKSSEDSHKQVASIADQIETLNRMVANERLLLVVPPLTEEKSAKEPGRPVFNEMLTRIEKGEANAILCWDNDRLSRNPIDNGRIQWMLQNGVIKVIKTPSREYYPEDAGLLMSIEGGRATDFVIRLSKNVKRGLAGKVRNGWRPSPAPIGYLNVGEKGSRTIIKDPERFELVRKMWDLFLTGTYPVSKILDIATKEWGLRTLPRRKIGGNPLTMSHMYSIFNQPFYYGYFEWEDYGTGEKRMFKGSHEPMITENEFNRAQTLLGKKGTARPKTREFPFTGMMECGECHSSITAEEKNQAICTECKHKFSYENRTDCPKCGTDISEMENPTLLKYVYYHCTKKKNRACSQGSIRVEELERQFNEILDGITIDEDYLNVALDYLADKQKNGESEEKTTRASLQASFDSCQARLSQLHREYISPQNKNYQLYTPEEFSKQKAEILAERDGLEMELDLAKEKFDKGMEMTERVFNFCAFAKKEFNTDNLTKKREIFSTIGSNLCLQDKKLFIDKLHPYLLIENELRDQKKLYERLERGKRGYTKEKEAVFATSLPNWLRDQGSNLGHPP</sequence>
<dbReference type="InterPro" id="IPR011109">
    <property type="entry name" value="DNA_bind_recombinase_dom"/>
</dbReference>
<organism evidence="2 3">
    <name type="scientific">Candidatus Campbellbacteria bacterium CG22_combo_CG10-13_8_21_14_all_36_13</name>
    <dbReference type="NCBI Taxonomy" id="1974529"/>
    <lineage>
        <taxon>Bacteria</taxon>
        <taxon>Candidatus Campbelliibacteriota</taxon>
    </lineage>
</organism>
<dbReference type="AlphaFoldDB" id="A0A2H0DZQ7"/>
<evidence type="ECO:0000313" key="2">
    <source>
        <dbReference type="EMBL" id="PIP87471.1"/>
    </source>
</evidence>
<accession>A0A2H0DZQ7</accession>
<dbReference type="InterPro" id="IPR006119">
    <property type="entry name" value="Resolv_N"/>
</dbReference>
<dbReference type="InterPro" id="IPR036162">
    <property type="entry name" value="Resolvase-like_N_sf"/>
</dbReference>
<dbReference type="InterPro" id="IPR050639">
    <property type="entry name" value="SSR_resolvase"/>
</dbReference>
<dbReference type="Pfam" id="PF07508">
    <property type="entry name" value="Recombinase"/>
    <property type="match status" value="1"/>
</dbReference>
<dbReference type="CDD" id="cd00338">
    <property type="entry name" value="Ser_Recombinase"/>
    <property type="match status" value="1"/>
</dbReference>
<dbReference type="Proteomes" id="UP000231143">
    <property type="component" value="Unassembled WGS sequence"/>
</dbReference>
<name>A0A2H0DZQ7_9BACT</name>
<dbReference type="PANTHER" id="PTHR30461">
    <property type="entry name" value="DNA-INVERTASE FROM LAMBDOID PROPHAGE"/>
    <property type="match status" value="1"/>
</dbReference>
<dbReference type="Pfam" id="PF00239">
    <property type="entry name" value="Resolvase"/>
    <property type="match status" value="1"/>
</dbReference>
<dbReference type="Gene3D" id="3.40.50.1390">
    <property type="entry name" value="Resolvase, N-terminal catalytic domain"/>
    <property type="match status" value="1"/>
</dbReference>
<proteinExistence type="predicted"/>
<evidence type="ECO:0000259" key="1">
    <source>
        <dbReference type="PROSITE" id="PS51737"/>
    </source>
</evidence>
<dbReference type="PANTHER" id="PTHR30461:SF23">
    <property type="entry name" value="DNA RECOMBINASE-RELATED"/>
    <property type="match status" value="1"/>
</dbReference>
<comment type="caution">
    <text evidence="2">The sequence shown here is derived from an EMBL/GenBank/DDBJ whole genome shotgun (WGS) entry which is preliminary data.</text>
</comment>
<dbReference type="PROSITE" id="PS51737">
    <property type="entry name" value="RECOMBINASE_DNA_BIND"/>
    <property type="match status" value="1"/>
</dbReference>
<dbReference type="GO" id="GO:0003677">
    <property type="term" value="F:DNA binding"/>
    <property type="evidence" value="ECO:0007669"/>
    <property type="project" value="InterPro"/>
</dbReference>
<dbReference type="SUPFAM" id="SSF53041">
    <property type="entry name" value="Resolvase-like"/>
    <property type="match status" value="1"/>
</dbReference>
<evidence type="ECO:0000313" key="3">
    <source>
        <dbReference type="Proteomes" id="UP000231143"/>
    </source>
</evidence>
<dbReference type="Gene3D" id="3.90.1750.20">
    <property type="entry name" value="Putative Large Serine Recombinase, Chain B, Domain 2"/>
    <property type="match status" value="1"/>
</dbReference>
<reference evidence="2 3" key="1">
    <citation type="submission" date="2017-09" db="EMBL/GenBank/DDBJ databases">
        <title>Depth-based differentiation of microbial function through sediment-hosted aquifers and enrichment of novel symbionts in the deep terrestrial subsurface.</title>
        <authorList>
            <person name="Probst A.J."/>
            <person name="Ladd B."/>
            <person name="Jarett J.K."/>
            <person name="Geller-Mcgrath D.E."/>
            <person name="Sieber C.M."/>
            <person name="Emerson J.B."/>
            <person name="Anantharaman K."/>
            <person name="Thomas B.C."/>
            <person name="Malmstrom R."/>
            <person name="Stieglmeier M."/>
            <person name="Klingl A."/>
            <person name="Woyke T."/>
            <person name="Ryan C.M."/>
            <person name="Banfield J.F."/>
        </authorList>
    </citation>
    <scope>NUCLEOTIDE SEQUENCE [LARGE SCALE GENOMIC DNA]</scope>
    <source>
        <strain evidence="2">CG22_combo_CG10-13_8_21_14_all_36_13</strain>
    </source>
</reference>
<dbReference type="SMART" id="SM00857">
    <property type="entry name" value="Resolvase"/>
    <property type="match status" value="1"/>
</dbReference>
<gene>
    <name evidence="2" type="ORF">COW81_00130</name>
</gene>
<dbReference type="GO" id="GO:0000150">
    <property type="term" value="F:DNA strand exchange activity"/>
    <property type="evidence" value="ECO:0007669"/>
    <property type="project" value="InterPro"/>
</dbReference>
<protein>
    <recommendedName>
        <fullName evidence="1">Recombinase domain-containing protein</fullName>
    </recommendedName>
</protein>